<feature type="transmembrane region" description="Helical" evidence="1">
    <location>
        <begin position="59"/>
        <end position="79"/>
    </location>
</feature>
<accession>A0AB35FC06</accession>
<name>A0AB35FC06_9HYPH</name>
<keyword evidence="1" id="KW-0472">Membrane</keyword>
<dbReference type="EMBL" id="JAAXQQ010000002">
    <property type="protein sequence ID" value="MBY3063318.1"/>
    <property type="molecule type" value="Genomic_DNA"/>
</dbReference>
<comment type="caution">
    <text evidence="2">The sequence shown here is derived from an EMBL/GenBank/DDBJ whole genome shotgun (WGS) entry which is preliminary data.</text>
</comment>
<reference evidence="2" key="1">
    <citation type="submission" date="2020-04" db="EMBL/GenBank/DDBJ databases">
        <title>Global-level population genomics supports evidence of horizontal gene transfer on evolution of Rhizobia in Lentils.</title>
        <authorList>
            <person name="Gai Y."/>
            <person name="Cook D."/>
            <person name="Riely B."/>
        </authorList>
    </citation>
    <scope>NUCLEOTIDE SEQUENCE</scope>
    <source>
        <strain evidence="2">TLR9</strain>
    </source>
</reference>
<organism evidence="2 3">
    <name type="scientific">Rhizobium laguerreae</name>
    <dbReference type="NCBI Taxonomy" id="1076926"/>
    <lineage>
        <taxon>Bacteria</taxon>
        <taxon>Pseudomonadati</taxon>
        <taxon>Pseudomonadota</taxon>
        <taxon>Alphaproteobacteria</taxon>
        <taxon>Hyphomicrobiales</taxon>
        <taxon>Rhizobiaceae</taxon>
        <taxon>Rhizobium/Agrobacterium group</taxon>
        <taxon>Rhizobium</taxon>
    </lineage>
</organism>
<dbReference type="RefSeq" id="WP_168256472.1">
    <property type="nucleotide sequence ID" value="NZ_JAAXQQ010000002.1"/>
</dbReference>
<protein>
    <submittedName>
        <fullName evidence="2">Uncharacterized protein</fullName>
    </submittedName>
</protein>
<evidence type="ECO:0000256" key="1">
    <source>
        <dbReference type="SAM" id="Phobius"/>
    </source>
</evidence>
<gene>
    <name evidence="2" type="ORF">HFO74_07670</name>
</gene>
<evidence type="ECO:0000313" key="3">
    <source>
        <dbReference type="Proteomes" id="UP000758022"/>
    </source>
</evidence>
<sequence length="80" mass="8791">MVTLTGTSKEMEEQARKLTDAELTELAWANDYPQALKARAELARRNDATAKNMLWWAKVAAWSGIVAVVLTGVGIAIAFR</sequence>
<proteinExistence type="predicted"/>
<dbReference type="AlphaFoldDB" id="A0AB35FC06"/>
<keyword evidence="1" id="KW-0812">Transmembrane</keyword>
<evidence type="ECO:0000313" key="2">
    <source>
        <dbReference type="EMBL" id="MBY3063318.1"/>
    </source>
</evidence>
<dbReference type="Proteomes" id="UP000758022">
    <property type="component" value="Unassembled WGS sequence"/>
</dbReference>
<keyword evidence="1" id="KW-1133">Transmembrane helix</keyword>